<feature type="compositionally biased region" description="Low complexity" evidence="1">
    <location>
        <begin position="15"/>
        <end position="32"/>
    </location>
</feature>
<comment type="caution">
    <text evidence="2">The sequence shown here is derived from an EMBL/GenBank/DDBJ whole genome shotgun (WGS) entry which is preliminary data.</text>
</comment>
<accession>A0A9N7UNA2</accession>
<proteinExistence type="predicted"/>
<feature type="region of interest" description="Disordered" evidence="1">
    <location>
        <begin position="1"/>
        <end position="32"/>
    </location>
</feature>
<name>A0A9N7UNA2_PLEPL</name>
<reference evidence="2" key="1">
    <citation type="submission" date="2020-03" db="EMBL/GenBank/DDBJ databases">
        <authorList>
            <person name="Weist P."/>
        </authorList>
    </citation>
    <scope>NUCLEOTIDE SEQUENCE</scope>
</reference>
<sequence>MLAGLNVPDLQGMQTHTDPSSHPAPSSTHPGSTYLSPLPLVHLVHFNIRTSSGETTGGSVESSARLEAPSASLPVDLCVHGPPCYLPTSQPKSAFSLAACGISLPVCGPTEPGRSEVLGRGFAVSCPQACCSSLGRRALSPQPLWI</sequence>
<evidence type="ECO:0000313" key="3">
    <source>
        <dbReference type="Proteomes" id="UP001153269"/>
    </source>
</evidence>
<dbReference type="Proteomes" id="UP001153269">
    <property type="component" value="Unassembled WGS sequence"/>
</dbReference>
<evidence type="ECO:0000256" key="1">
    <source>
        <dbReference type="SAM" id="MobiDB-lite"/>
    </source>
</evidence>
<protein>
    <submittedName>
        <fullName evidence="2">Uncharacterized protein</fullName>
    </submittedName>
</protein>
<evidence type="ECO:0000313" key="2">
    <source>
        <dbReference type="EMBL" id="CAB1433213.1"/>
    </source>
</evidence>
<dbReference type="AlphaFoldDB" id="A0A9N7UNA2"/>
<gene>
    <name evidence="2" type="ORF">PLEPLA_LOCUS21302</name>
</gene>
<organism evidence="2 3">
    <name type="scientific">Pleuronectes platessa</name>
    <name type="common">European plaice</name>
    <dbReference type="NCBI Taxonomy" id="8262"/>
    <lineage>
        <taxon>Eukaryota</taxon>
        <taxon>Metazoa</taxon>
        <taxon>Chordata</taxon>
        <taxon>Craniata</taxon>
        <taxon>Vertebrata</taxon>
        <taxon>Euteleostomi</taxon>
        <taxon>Actinopterygii</taxon>
        <taxon>Neopterygii</taxon>
        <taxon>Teleostei</taxon>
        <taxon>Neoteleostei</taxon>
        <taxon>Acanthomorphata</taxon>
        <taxon>Carangaria</taxon>
        <taxon>Pleuronectiformes</taxon>
        <taxon>Pleuronectoidei</taxon>
        <taxon>Pleuronectidae</taxon>
        <taxon>Pleuronectes</taxon>
    </lineage>
</organism>
<keyword evidence="3" id="KW-1185">Reference proteome</keyword>
<dbReference type="EMBL" id="CADEAL010001535">
    <property type="protein sequence ID" value="CAB1433213.1"/>
    <property type="molecule type" value="Genomic_DNA"/>
</dbReference>